<gene>
    <name evidence="1" type="ORF">TH4_10875</name>
</gene>
<protein>
    <recommendedName>
        <fullName evidence="3">DUF2218 domain-containing protein</fullName>
    </recommendedName>
</protein>
<accession>A0A853L0C3</accession>
<evidence type="ECO:0008006" key="3">
    <source>
        <dbReference type="Google" id="ProtNLM"/>
    </source>
</evidence>
<dbReference type="EMBL" id="JPVZ01000004">
    <property type="protein sequence ID" value="OAZ09687.1"/>
    <property type="molecule type" value="Genomic_DNA"/>
</dbReference>
<dbReference type="Pfam" id="PF09981">
    <property type="entry name" value="DUF2218"/>
    <property type="match status" value="1"/>
</dbReference>
<comment type="caution">
    <text evidence="1">The sequence shown here is derived from an EMBL/GenBank/DDBJ whole genome shotgun (WGS) entry which is preliminary data.</text>
</comment>
<dbReference type="AlphaFoldDB" id="A0A853L0C3"/>
<evidence type="ECO:0000313" key="1">
    <source>
        <dbReference type="EMBL" id="OAZ09687.1"/>
    </source>
</evidence>
<sequence length="137" mass="14939">MHMSNLAIKVNESWPVSVNPMDVSVDEAGPVSRTSKAQDGVGSFAFADIYLRGAPCFLKGMMLQARGEDVKGTLRKPDAGVLAFENGACELTATPLFLTVAMSAADEHSLADMQAYFEDKLRTLSPQTKIEIDWRNK</sequence>
<evidence type="ECO:0000313" key="2">
    <source>
        <dbReference type="Proteomes" id="UP000094009"/>
    </source>
</evidence>
<organism evidence="1 2">
    <name type="scientific">Thalassospira tepidiphila MCCC 1A03514</name>
    <dbReference type="NCBI Taxonomy" id="1177930"/>
    <lineage>
        <taxon>Bacteria</taxon>
        <taxon>Pseudomonadati</taxon>
        <taxon>Pseudomonadota</taxon>
        <taxon>Alphaproteobacteria</taxon>
        <taxon>Rhodospirillales</taxon>
        <taxon>Thalassospiraceae</taxon>
        <taxon>Thalassospira</taxon>
    </lineage>
</organism>
<dbReference type="Proteomes" id="UP000094009">
    <property type="component" value="Unassembled WGS sequence"/>
</dbReference>
<dbReference type="InterPro" id="IPR014543">
    <property type="entry name" value="UCP028291"/>
</dbReference>
<name>A0A853L0C3_9PROT</name>
<proteinExistence type="predicted"/>
<dbReference type="Gene3D" id="3.30.310.50">
    <property type="entry name" value="Alpha-D-phosphohexomutase, C-terminal domain"/>
    <property type="match status" value="1"/>
</dbReference>
<reference evidence="1 2" key="1">
    <citation type="submission" date="2014-07" db="EMBL/GenBank/DDBJ databases">
        <title>Draft genome sequence of Thalassospira tepidiphila 1-1B.</title>
        <authorList>
            <person name="Lai Q."/>
            <person name="Shao Z."/>
        </authorList>
    </citation>
    <scope>NUCLEOTIDE SEQUENCE [LARGE SCALE GENOMIC DNA]</scope>
    <source>
        <strain evidence="1 2">MCCC 1A03514</strain>
    </source>
</reference>